<proteinExistence type="predicted"/>
<name>A0ABT0UCH8_9BACT</name>
<dbReference type="PANTHER" id="PTHR35038">
    <property type="entry name" value="DISSIMILATORY SULFITE REDUCTASE SIRA"/>
    <property type="match status" value="1"/>
</dbReference>
<dbReference type="InterPro" id="IPR036280">
    <property type="entry name" value="Multihaem_cyt_sf"/>
</dbReference>
<dbReference type="EMBL" id="JAMQBK010000095">
    <property type="protein sequence ID" value="MCM2374625.1"/>
    <property type="molecule type" value="Genomic_DNA"/>
</dbReference>
<feature type="domain" description="Cytochrome c-552/4" evidence="3">
    <location>
        <begin position="99"/>
        <end position="140"/>
    </location>
</feature>
<gene>
    <name evidence="4" type="ORF">NB063_28725</name>
</gene>
<dbReference type="Proteomes" id="UP001202961">
    <property type="component" value="Unassembled WGS sequence"/>
</dbReference>
<evidence type="ECO:0000256" key="2">
    <source>
        <dbReference type="SAM" id="SignalP"/>
    </source>
</evidence>
<accession>A0ABT0UCH8</accession>
<organism evidence="4 5">
    <name type="scientific">Aporhodopirellula aestuarii</name>
    <dbReference type="NCBI Taxonomy" id="2950107"/>
    <lineage>
        <taxon>Bacteria</taxon>
        <taxon>Pseudomonadati</taxon>
        <taxon>Planctomycetota</taxon>
        <taxon>Planctomycetia</taxon>
        <taxon>Pirellulales</taxon>
        <taxon>Pirellulaceae</taxon>
        <taxon>Aporhodopirellula</taxon>
    </lineage>
</organism>
<dbReference type="SUPFAM" id="SSF48695">
    <property type="entry name" value="Multiheme cytochromes"/>
    <property type="match status" value="1"/>
</dbReference>
<keyword evidence="5" id="KW-1185">Reference proteome</keyword>
<dbReference type="Gene3D" id="1.10.1130.10">
    <property type="entry name" value="Flavocytochrome C3, Chain A"/>
    <property type="match status" value="1"/>
</dbReference>
<evidence type="ECO:0000313" key="5">
    <source>
        <dbReference type="Proteomes" id="UP001202961"/>
    </source>
</evidence>
<dbReference type="InterPro" id="IPR051829">
    <property type="entry name" value="Multiheme_Cytochr_ET"/>
</dbReference>
<keyword evidence="1 2" id="KW-0732">Signal</keyword>
<evidence type="ECO:0000256" key="1">
    <source>
        <dbReference type="ARBA" id="ARBA00022729"/>
    </source>
</evidence>
<evidence type="ECO:0000313" key="4">
    <source>
        <dbReference type="EMBL" id="MCM2374625.1"/>
    </source>
</evidence>
<sequence length="478" mass="52615">MRRWLVLPIVATLLSPLSYGDENELPRDRGFTAVGAESCATSTCHGGTTVNAPAWTKSLSMHRVNDPHAMAGLLLLDDDSRRIVARLDPKSQTSETAYHNVLRTRCISCHATVQAEECDPIGEIPPAIIGNGVSCETCHGAASGWLDQHVQTSWSTRTNRTQTGFRETKSILDRAQNCVRCHIGSRTKDGLVRDMNHDLIAAGHPALRFDLLIYHQNLPKHWDANTVSEREFDASSVRVRNVGRAIGLAAAAALSAERASAHLRNSRSVPWPELADYDCFACHQALTTASYNLPARDLNRSPLHISDGLPVWNAWYSISQLDFRDSPEYLIALSPHRNDPKKLETAGRKVARYYLAKAEQAGKQPPSPTASLGEITDLLRRRPPVDWHEAAIAYLQIEAVVDDLSRRRQTVALAKQFAAKLPQLQKLLRFDANVPSSDAGSANSPYKFDTKAFQREVLAMFGSSPSAKQPAPPTSPSP</sequence>
<feature type="signal peptide" evidence="2">
    <location>
        <begin position="1"/>
        <end position="20"/>
    </location>
</feature>
<dbReference type="Pfam" id="PF13435">
    <property type="entry name" value="Cytochrome_C554"/>
    <property type="match status" value="1"/>
</dbReference>
<dbReference type="PANTHER" id="PTHR35038:SF8">
    <property type="entry name" value="C-TYPE POLYHEME CYTOCHROME OMCC"/>
    <property type="match status" value="1"/>
</dbReference>
<feature type="chain" id="PRO_5046900090" evidence="2">
    <location>
        <begin position="21"/>
        <end position="478"/>
    </location>
</feature>
<dbReference type="InterPro" id="IPR023155">
    <property type="entry name" value="Cyt_c-552/4"/>
</dbReference>
<protein>
    <submittedName>
        <fullName evidence="4">Cytochrome c family protein</fullName>
    </submittedName>
</protein>
<dbReference type="RefSeq" id="WP_250932586.1">
    <property type="nucleotide sequence ID" value="NZ_JAMQBK010000095.1"/>
</dbReference>
<comment type="caution">
    <text evidence="4">The sequence shown here is derived from an EMBL/GenBank/DDBJ whole genome shotgun (WGS) entry which is preliminary data.</text>
</comment>
<evidence type="ECO:0000259" key="3">
    <source>
        <dbReference type="Pfam" id="PF13435"/>
    </source>
</evidence>
<reference evidence="4 5" key="1">
    <citation type="journal article" date="2022" name="Syst. Appl. Microbiol.">
        <title>Rhodopirellula aestuarii sp. nov., a novel member of the genus Rhodopirellula isolated from brackish sediments collected in the Tagus River estuary, Portugal.</title>
        <authorList>
            <person name="Vitorino I.R."/>
            <person name="Klimek D."/>
            <person name="Calusinska M."/>
            <person name="Lobo-da-Cunha A."/>
            <person name="Vasconcelos V."/>
            <person name="Lage O.M."/>
        </authorList>
    </citation>
    <scope>NUCLEOTIDE SEQUENCE [LARGE SCALE GENOMIC DNA]</scope>
    <source>
        <strain evidence="4 5">ICT_H3.1</strain>
    </source>
</reference>